<dbReference type="EMBL" id="SNRW01020157">
    <property type="protein sequence ID" value="KAA6365730.1"/>
    <property type="molecule type" value="Genomic_DNA"/>
</dbReference>
<evidence type="ECO:0000313" key="2">
    <source>
        <dbReference type="Proteomes" id="UP000324800"/>
    </source>
</evidence>
<evidence type="ECO:0000313" key="1">
    <source>
        <dbReference type="EMBL" id="KAA6365730.1"/>
    </source>
</evidence>
<accession>A0A5J4U694</accession>
<sequence>MDLAYAGCALVNYGSLFYPRLFIISSSVAGSEAGRMMFLFSDISPNDYREIAPVGLKNPSRSNSTMFSRVESQRLFRSKTPIIEFCLASFSSKATILRSFIALVSVLFVCGVTE</sequence>
<protein>
    <submittedName>
        <fullName evidence="1">Uncharacterized protein</fullName>
    </submittedName>
</protein>
<proteinExistence type="predicted"/>
<comment type="caution">
    <text evidence="1">The sequence shown here is derived from an EMBL/GenBank/DDBJ whole genome shotgun (WGS) entry which is preliminary data.</text>
</comment>
<organism evidence="1 2">
    <name type="scientific">Streblomastix strix</name>
    <dbReference type="NCBI Taxonomy" id="222440"/>
    <lineage>
        <taxon>Eukaryota</taxon>
        <taxon>Metamonada</taxon>
        <taxon>Preaxostyla</taxon>
        <taxon>Oxymonadida</taxon>
        <taxon>Streblomastigidae</taxon>
        <taxon>Streblomastix</taxon>
    </lineage>
</organism>
<gene>
    <name evidence="1" type="ORF">EZS28_038743</name>
</gene>
<name>A0A5J4U694_9EUKA</name>
<dbReference type="Proteomes" id="UP000324800">
    <property type="component" value="Unassembled WGS sequence"/>
</dbReference>
<dbReference type="AlphaFoldDB" id="A0A5J4U694"/>
<reference evidence="1 2" key="1">
    <citation type="submission" date="2019-03" db="EMBL/GenBank/DDBJ databases">
        <title>Single cell metagenomics reveals metabolic interactions within the superorganism composed of flagellate Streblomastix strix and complex community of Bacteroidetes bacteria on its surface.</title>
        <authorList>
            <person name="Treitli S.C."/>
            <person name="Kolisko M."/>
            <person name="Husnik F."/>
            <person name="Keeling P."/>
            <person name="Hampl V."/>
        </authorList>
    </citation>
    <scope>NUCLEOTIDE SEQUENCE [LARGE SCALE GENOMIC DNA]</scope>
    <source>
        <strain evidence="1">ST1C</strain>
    </source>
</reference>